<dbReference type="InterPro" id="IPR005123">
    <property type="entry name" value="Oxoglu/Fe-dep_dioxygenase_dom"/>
</dbReference>
<evidence type="ECO:0000259" key="6">
    <source>
        <dbReference type="PROSITE" id="PS51471"/>
    </source>
</evidence>
<keyword evidence="5" id="KW-0408">Iron</keyword>
<evidence type="ECO:0000256" key="2">
    <source>
        <dbReference type="ARBA" id="ARBA00022723"/>
    </source>
</evidence>
<dbReference type="GO" id="GO:0005506">
    <property type="term" value="F:iron ion binding"/>
    <property type="evidence" value="ECO:0007669"/>
    <property type="project" value="InterPro"/>
</dbReference>
<evidence type="ECO:0000256" key="4">
    <source>
        <dbReference type="ARBA" id="ARBA00023002"/>
    </source>
</evidence>
<proteinExistence type="predicted"/>
<evidence type="ECO:0000256" key="5">
    <source>
        <dbReference type="ARBA" id="ARBA00023004"/>
    </source>
</evidence>
<dbReference type="SMART" id="SM00702">
    <property type="entry name" value="P4Hc"/>
    <property type="match status" value="1"/>
</dbReference>
<organism evidence="7">
    <name type="scientific">uncultured Caudovirales phage</name>
    <dbReference type="NCBI Taxonomy" id="2100421"/>
    <lineage>
        <taxon>Viruses</taxon>
        <taxon>Duplodnaviria</taxon>
        <taxon>Heunggongvirae</taxon>
        <taxon>Uroviricota</taxon>
        <taxon>Caudoviricetes</taxon>
        <taxon>Peduoviridae</taxon>
        <taxon>Maltschvirus</taxon>
        <taxon>Maltschvirus maltsch</taxon>
    </lineage>
</organism>
<protein>
    <submittedName>
        <fullName evidence="7">Oxoglutarate/iron-dependent dioxygenase</fullName>
    </submittedName>
</protein>
<dbReference type="InterPro" id="IPR044862">
    <property type="entry name" value="Pro_4_hyd_alph_FE2OG_OXY"/>
</dbReference>
<keyword evidence="2" id="KW-0479">Metal-binding</keyword>
<keyword evidence="4" id="KW-0560">Oxidoreductase</keyword>
<dbReference type="Gene3D" id="2.60.120.620">
    <property type="entry name" value="q2cbj1_9rhob like domain"/>
    <property type="match status" value="1"/>
</dbReference>
<dbReference type="PROSITE" id="PS51471">
    <property type="entry name" value="FE2OG_OXY"/>
    <property type="match status" value="1"/>
</dbReference>
<dbReference type="GO" id="GO:0031418">
    <property type="term" value="F:L-ascorbic acid binding"/>
    <property type="evidence" value="ECO:0007669"/>
    <property type="project" value="InterPro"/>
</dbReference>
<dbReference type="GO" id="GO:0016705">
    <property type="term" value="F:oxidoreductase activity, acting on paired donors, with incorporation or reduction of molecular oxygen"/>
    <property type="evidence" value="ECO:0007669"/>
    <property type="project" value="InterPro"/>
</dbReference>
<name>A0A6J7WZ20_9CAUD</name>
<reference evidence="7" key="1">
    <citation type="submission" date="2020-05" db="EMBL/GenBank/DDBJ databases">
        <authorList>
            <person name="Chiriac C."/>
            <person name="Salcher M."/>
            <person name="Ghai R."/>
            <person name="Kavagutti S V."/>
        </authorList>
    </citation>
    <scope>NUCLEOTIDE SEQUENCE</scope>
</reference>
<keyword evidence="3 7" id="KW-0223">Dioxygenase</keyword>
<evidence type="ECO:0000313" key="7">
    <source>
        <dbReference type="EMBL" id="CAB5222155.1"/>
    </source>
</evidence>
<gene>
    <name evidence="7" type="ORF">UFOVP361_4</name>
</gene>
<accession>A0A6J7WZ20</accession>
<dbReference type="EMBL" id="LR798301">
    <property type="protein sequence ID" value="CAB5222155.1"/>
    <property type="molecule type" value="Genomic_DNA"/>
</dbReference>
<dbReference type="InterPro" id="IPR006620">
    <property type="entry name" value="Pro_4_hyd_alph"/>
</dbReference>
<sequence>MKRETSLSIVTDFISEEHANKIISLMSISKGNGTLGNISWEEAPTKLKNGAPYYAAVLSDSPKPLEYNEGYTVNYPENTELWDLTNVCVEAIADRIKSTFQVDHLTLMSSLLRWGGVGAKILPHQDGPMFHNGEWIDIDFSCFIILNGDFKGGSLRFEELGLSWQPLARSAVFLSNTSTKMMVHEVEKVTGGQRFSLNTFFKAS</sequence>
<dbReference type="Pfam" id="PF13640">
    <property type="entry name" value="2OG-FeII_Oxy_3"/>
    <property type="match status" value="1"/>
</dbReference>
<evidence type="ECO:0000256" key="1">
    <source>
        <dbReference type="ARBA" id="ARBA00001961"/>
    </source>
</evidence>
<comment type="cofactor">
    <cofactor evidence="1">
        <name>L-ascorbate</name>
        <dbReference type="ChEBI" id="CHEBI:38290"/>
    </cofactor>
</comment>
<evidence type="ECO:0000256" key="3">
    <source>
        <dbReference type="ARBA" id="ARBA00022964"/>
    </source>
</evidence>
<dbReference type="GO" id="GO:0051213">
    <property type="term" value="F:dioxygenase activity"/>
    <property type="evidence" value="ECO:0007669"/>
    <property type="project" value="UniProtKB-KW"/>
</dbReference>
<feature type="domain" description="Fe2OG dioxygenase" evidence="6">
    <location>
        <begin position="103"/>
        <end position="204"/>
    </location>
</feature>